<dbReference type="RefSeq" id="WP_074426921.1">
    <property type="nucleotide sequence ID" value="NZ_BJEG01000009.1"/>
</dbReference>
<comment type="caution">
    <text evidence="2">The sequence shown here is derived from an EMBL/GenBank/DDBJ whole genome shotgun (WGS) entry which is preliminary data.</text>
</comment>
<feature type="domain" description="AAA" evidence="1">
    <location>
        <begin position="2"/>
        <end position="155"/>
    </location>
</feature>
<dbReference type="AlphaFoldDB" id="A0A4Y4G131"/>
<gene>
    <name evidence="3" type="ORF">GA0061075_10329</name>
    <name evidence="2" type="ORF">HF960_02605</name>
</gene>
<dbReference type="EMBL" id="FMAW01000003">
    <property type="protein sequence ID" value="SCB81508.1"/>
    <property type="molecule type" value="Genomic_DNA"/>
</dbReference>
<dbReference type="Pfam" id="PF13614">
    <property type="entry name" value="AAA_31"/>
    <property type="match status" value="1"/>
</dbReference>
<evidence type="ECO:0000313" key="2">
    <source>
        <dbReference type="EMBL" id="NKY66589.1"/>
    </source>
</evidence>
<evidence type="ECO:0000259" key="1">
    <source>
        <dbReference type="Pfam" id="PF13614"/>
    </source>
</evidence>
<keyword evidence="4" id="KW-1185">Reference proteome</keyword>
<evidence type="ECO:0000313" key="3">
    <source>
        <dbReference type="EMBL" id="SCB81508.1"/>
    </source>
</evidence>
<name>A0A4Y4G131_WEIHE</name>
<dbReference type="InterPro" id="IPR050678">
    <property type="entry name" value="DNA_Partitioning_ATPase"/>
</dbReference>
<accession>A0A4Y4G131</accession>
<organism evidence="2 5">
    <name type="scientific">Weissella hellenica</name>
    <dbReference type="NCBI Taxonomy" id="46256"/>
    <lineage>
        <taxon>Bacteria</taxon>
        <taxon>Bacillati</taxon>
        <taxon>Bacillota</taxon>
        <taxon>Bacilli</taxon>
        <taxon>Lactobacillales</taxon>
        <taxon>Lactobacillaceae</taxon>
        <taxon>Weissella</taxon>
    </lineage>
</organism>
<dbReference type="OrthoDB" id="9791162at2"/>
<dbReference type="Proteomes" id="UP000182448">
    <property type="component" value="Unassembled WGS sequence"/>
</dbReference>
<dbReference type="EMBL" id="JAAXPM010000002">
    <property type="protein sequence ID" value="NKY66589.1"/>
    <property type="molecule type" value="Genomic_DNA"/>
</dbReference>
<dbReference type="PANTHER" id="PTHR13696">
    <property type="entry name" value="P-LOOP CONTAINING NUCLEOSIDE TRIPHOSPHATE HYDROLASE"/>
    <property type="match status" value="1"/>
</dbReference>
<reference evidence="3 4" key="1">
    <citation type="submission" date="2016-08" db="EMBL/GenBank/DDBJ databases">
        <authorList>
            <person name="Varghese N."/>
            <person name="Submissions Spin"/>
        </authorList>
    </citation>
    <scope>NUCLEOTIDE SEQUENCE [LARGE SCALE GENOMIC DNA]</scope>
    <source>
        <strain evidence="3 4">R-53116</strain>
    </source>
</reference>
<protein>
    <submittedName>
        <fullName evidence="2">AAA family ATPase</fullName>
    </submittedName>
    <submittedName>
        <fullName evidence="3">Chromosome partitioning protein</fullName>
    </submittedName>
</protein>
<dbReference type="SUPFAM" id="SSF52540">
    <property type="entry name" value="P-loop containing nucleoside triphosphate hydrolases"/>
    <property type="match status" value="1"/>
</dbReference>
<proteinExistence type="predicted"/>
<dbReference type="Gene3D" id="3.40.50.300">
    <property type="entry name" value="P-loop containing nucleotide triphosphate hydrolases"/>
    <property type="match status" value="1"/>
</dbReference>
<reference evidence="2 5" key="2">
    <citation type="submission" date="2020-04" db="EMBL/GenBank/DDBJ databases">
        <title>MicrobeNet Type strains.</title>
        <authorList>
            <person name="Nicholson A.C."/>
        </authorList>
    </citation>
    <scope>NUCLEOTIDE SEQUENCE [LARGE SCALE GENOMIC DNA]</scope>
    <source>
        <strain evidence="2 5">CCUG 33494</strain>
    </source>
</reference>
<dbReference type="InterPro" id="IPR027417">
    <property type="entry name" value="P-loop_NTPase"/>
</dbReference>
<dbReference type="CDD" id="cd02042">
    <property type="entry name" value="ParAB_family"/>
    <property type="match status" value="1"/>
</dbReference>
<dbReference type="PANTHER" id="PTHR13696:SF99">
    <property type="entry name" value="COBYRINIC ACID AC-DIAMIDE SYNTHASE"/>
    <property type="match status" value="1"/>
</dbReference>
<evidence type="ECO:0000313" key="4">
    <source>
        <dbReference type="Proteomes" id="UP000182448"/>
    </source>
</evidence>
<dbReference type="InterPro" id="IPR025669">
    <property type="entry name" value="AAA_dom"/>
</dbReference>
<sequence>MMQIMTFTGSKGGVGKTTLVFNYAAWLAQNNYHVLLIDGDFQANLSATYDLITNKNTLLDVFIGGEPVIRPVTQNIDLLPASPNLDRVEGLIQTKMYREYLLMQWMRLHVDTIQSYDYILIDTHPEFGLLTKNMIAVSDAVIVPLEPREYGFKQLKTQFELRMAEYRQDSIDPRTGVSDIDAQVYYVGNKIQHNTIESRQFREALATMPNVIAQIDAREIMRKSTAQKQAVVEMPASILRKYPGFKEQLITQFTRMTQTLQDNQHS</sequence>
<evidence type="ECO:0000313" key="5">
    <source>
        <dbReference type="Proteomes" id="UP000585749"/>
    </source>
</evidence>
<dbReference type="Proteomes" id="UP000585749">
    <property type="component" value="Unassembled WGS sequence"/>
</dbReference>